<feature type="signal peptide" evidence="1">
    <location>
        <begin position="1"/>
        <end position="17"/>
    </location>
</feature>
<reference evidence="2" key="1">
    <citation type="submission" date="2022-11" db="EMBL/GenBank/DDBJ databases">
        <authorList>
            <person name="Kikuchi T."/>
        </authorList>
    </citation>
    <scope>NUCLEOTIDE SEQUENCE</scope>
    <source>
        <strain evidence="2">PS1010</strain>
    </source>
</reference>
<keyword evidence="1" id="KW-0732">Signal</keyword>
<proteinExistence type="predicted"/>
<dbReference type="Proteomes" id="UP001152747">
    <property type="component" value="Unassembled WGS sequence"/>
</dbReference>
<feature type="chain" id="PRO_5040394281" evidence="1">
    <location>
        <begin position="18"/>
        <end position="134"/>
    </location>
</feature>
<protein>
    <submittedName>
        <fullName evidence="2">Uncharacterized protein</fullName>
    </submittedName>
</protein>
<keyword evidence="3" id="KW-1185">Reference proteome</keyword>
<dbReference type="AlphaFoldDB" id="A0A9P1MVW7"/>
<dbReference type="EMBL" id="CANHGI010000001">
    <property type="protein sequence ID" value="CAI5437903.1"/>
    <property type="molecule type" value="Genomic_DNA"/>
</dbReference>
<organism evidence="2 3">
    <name type="scientific">Caenorhabditis angaria</name>
    <dbReference type="NCBI Taxonomy" id="860376"/>
    <lineage>
        <taxon>Eukaryota</taxon>
        <taxon>Metazoa</taxon>
        <taxon>Ecdysozoa</taxon>
        <taxon>Nematoda</taxon>
        <taxon>Chromadorea</taxon>
        <taxon>Rhabditida</taxon>
        <taxon>Rhabditina</taxon>
        <taxon>Rhabditomorpha</taxon>
        <taxon>Rhabditoidea</taxon>
        <taxon>Rhabditidae</taxon>
        <taxon>Peloderinae</taxon>
        <taxon>Caenorhabditis</taxon>
    </lineage>
</organism>
<accession>A0A9P1MVW7</accession>
<dbReference type="PANTHER" id="PTHR35182">
    <property type="entry name" value="PROTEIN CBG13762"/>
    <property type="match status" value="1"/>
</dbReference>
<sequence length="134" mass="14582">MKILFLLSAVLISSALAVPSHHTTKIGEKTTIEIADEKVKSFSRSSGFGTLQTYDVEGPNKNKWIDDKGKTVGDPKNYEFKPPGSLIIKKVSSIDEGHYDYIPLVPPKPLDLPPGIHVDPGVTGVTVNVFPARK</sequence>
<evidence type="ECO:0000313" key="3">
    <source>
        <dbReference type="Proteomes" id="UP001152747"/>
    </source>
</evidence>
<gene>
    <name evidence="2" type="ORF">CAMP_LOCUS540</name>
</gene>
<name>A0A9P1MVW7_9PELO</name>
<evidence type="ECO:0000256" key="1">
    <source>
        <dbReference type="SAM" id="SignalP"/>
    </source>
</evidence>
<dbReference type="PANTHER" id="PTHR35182:SF2">
    <property type="entry name" value="CONSERVED DOMAIN PROTEIN-RELATED"/>
    <property type="match status" value="1"/>
</dbReference>
<evidence type="ECO:0000313" key="2">
    <source>
        <dbReference type="EMBL" id="CAI5437903.1"/>
    </source>
</evidence>
<comment type="caution">
    <text evidence="2">The sequence shown here is derived from an EMBL/GenBank/DDBJ whole genome shotgun (WGS) entry which is preliminary data.</text>
</comment>